<dbReference type="InterPro" id="IPR001623">
    <property type="entry name" value="DnaJ_domain"/>
</dbReference>
<sequence length="1206" mass="137169">MASLVFDPFEALGLPRDASTAAIKTRYHDLARKYHPNRTIVPPGVEGSQQTSHEHFHNVHQAWQILSKAENRRRRVELLNLLDLQDEMLAHYEDLLSEAATADQEDTSPERHRGAELEGYISSDADEDLPNVGIQRRQTVLSRESRGARRLAERRESLDAGGAPNSPKKTSKWHLIKSSSKPIGRRDEQKEADYFTLRRKKMEKLRRKELEAFTEYRNAMVAKFAAEEKAEKHHEEYERAKWRREYFERAPRGTTERMRSFQHFMGAVTAFEQHTPRQRNRSTVSYSTMSPVVAQGEGPSFLIPDHALGRQKTTHRRGWSSDISGDQTESSEDESGEAHGPKTPPTHWHEYSKRNKSLHFASFPFPRMHNANLVSSQEPASSSPGPFKLLVRRPTDLGSIVEARDSSGETVSGSSRSPSPCPSPQANGASALELGKFTIVRSNDTADLFGIPNDRCTRSPSPGAHRRSASPGRRAHDNAVGEGCQFATKQLGAPQHQQVPFAHVHLLTRHDKSRLLGSEPDTDTDPEALLVRLRLLNQHVASRFEVKPNMEQLFNFRLIYGSREVTPRQHQSFIALSYRRKLHVEKHQYHFTLPLEPEIFQAVWDERQSDTEGVWIDQICIDQEDDMERTISMSAMDMVYRSARLIVVALDDIELTAYEGALLQNHMDEYNAMTHVPPRQRFRHKQPPYLESHESLYKIVRKVLGSSWFRRAWCRHEMRLAKHHIFLIPSQSKNSSVRDVLRFNSKCIAHLLDLSTEVPFEPEVESVKPALHAFFRDRSKMTPDQRQMHLHHGNFSTVVAEVFAMQAGGDPRIPAEQRLSDARKDKVAIILNTMECGLALQQRFRLNGAYNRDSECFHDLSLLALAARDPGVLCSVGAPLVVDEAVGSWIFSPTVADAGLNNTKTLPRLPSDFNCVTKTSGAEHFIQLDLKFLQGGKAWRPTLDPDQDLLRLATRFTSVCKERKWGRNRKRYLTHDRKANLLFGPMQEVYVETLACILYCGPDWMGDVCMRYSMSRWKVDLRGACELLIALKNTDGKWPESAWNERAASFIMDFVNFLVIRGLPQRQISKPEQWRPCCVTMPTGGRVLTFTPVDRSVRPAIPSVLINPEYVHLARLWILKPKITSTSDHHHHDDEHVVDAISAISEWTLLGKAVLFSDELSIGQMYAYGGDFKEQQKVYGRHRQMSSSSSSSTSSNGVVIRGKTSR</sequence>
<feature type="region of interest" description="Disordered" evidence="1">
    <location>
        <begin position="135"/>
        <end position="189"/>
    </location>
</feature>
<dbReference type="SUPFAM" id="SSF46565">
    <property type="entry name" value="Chaperone J-domain"/>
    <property type="match status" value="1"/>
</dbReference>
<proteinExistence type="predicted"/>
<evidence type="ECO:0000313" key="4">
    <source>
        <dbReference type="Proteomes" id="UP001296104"/>
    </source>
</evidence>
<dbReference type="PANTHER" id="PTHR24148">
    <property type="entry name" value="ANKYRIN REPEAT DOMAIN-CONTAINING PROTEIN 39 HOMOLOG-RELATED"/>
    <property type="match status" value="1"/>
</dbReference>
<feature type="region of interest" description="Disordered" evidence="1">
    <location>
        <begin position="1179"/>
        <end position="1206"/>
    </location>
</feature>
<dbReference type="AlphaFoldDB" id="A0AAI8Z7R7"/>
<dbReference type="EMBL" id="CAVMBE010000100">
    <property type="protein sequence ID" value="CAK4034024.1"/>
    <property type="molecule type" value="Genomic_DNA"/>
</dbReference>
<dbReference type="Pfam" id="PF00226">
    <property type="entry name" value="DnaJ"/>
    <property type="match status" value="1"/>
</dbReference>
<evidence type="ECO:0000256" key="1">
    <source>
        <dbReference type="SAM" id="MobiDB-lite"/>
    </source>
</evidence>
<keyword evidence="4" id="KW-1185">Reference proteome</keyword>
<protein>
    <recommendedName>
        <fullName evidence="2">J domain-containing protein</fullName>
    </recommendedName>
</protein>
<comment type="caution">
    <text evidence="3">The sequence shown here is derived from an EMBL/GenBank/DDBJ whole genome shotgun (WGS) entry which is preliminary data.</text>
</comment>
<dbReference type="CDD" id="cd06257">
    <property type="entry name" value="DnaJ"/>
    <property type="match status" value="1"/>
</dbReference>
<dbReference type="Pfam" id="PF06985">
    <property type="entry name" value="HET"/>
    <property type="match status" value="1"/>
</dbReference>
<dbReference type="InterPro" id="IPR052895">
    <property type="entry name" value="HetReg/Transcr_Mod"/>
</dbReference>
<dbReference type="PANTHER" id="PTHR24148:SF82">
    <property type="entry name" value="HETEROKARYON INCOMPATIBILITY DOMAIN-CONTAINING PROTEIN"/>
    <property type="match status" value="1"/>
</dbReference>
<dbReference type="PROSITE" id="PS50076">
    <property type="entry name" value="DNAJ_2"/>
    <property type="match status" value="1"/>
</dbReference>
<feature type="region of interest" description="Disordered" evidence="1">
    <location>
        <begin position="448"/>
        <end position="478"/>
    </location>
</feature>
<feature type="compositionally biased region" description="Low complexity" evidence="1">
    <location>
        <begin position="408"/>
        <end position="418"/>
    </location>
</feature>
<dbReference type="InterPro" id="IPR036869">
    <property type="entry name" value="J_dom_sf"/>
</dbReference>
<feature type="region of interest" description="Disordered" evidence="1">
    <location>
        <begin position="403"/>
        <end position="429"/>
    </location>
</feature>
<reference evidence="3" key="1">
    <citation type="submission" date="2023-11" db="EMBL/GenBank/DDBJ databases">
        <authorList>
            <person name="Alioto T."/>
            <person name="Alioto T."/>
            <person name="Gomez Garrido J."/>
        </authorList>
    </citation>
    <scope>NUCLEOTIDE SEQUENCE</scope>
</reference>
<feature type="compositionally biased region" description="Low complexity" evidence="1">
    <location>
        <begin position="1186"/>
        <end position="1195"/>
    </location>
</feature>
<feature type="domain" description="J" evidence="2">
    <location>
        <begin position="7"/>
        <end position="80"/>
    </location>
</feature>
<dbReference type="SMART" id="SM00271">
    <property type="entry name" value="DnaJ"/>
    <property type="match status" value="1"/>
</dbReference>
<dbReference type="Gene3D" id="1.10.287.110">
    <property type="entry name" value="DnaJ domain"/>
    <property type="match status" value="1"/>
</dbReference>
<evidence type="ECO:0000259" key="2">
    <source>
        <dbReference type="PROSITE" id="PS50076"/>
    </source>
</evidence>
<name>A0AAI8Z7R7_9PEZI</name>
<dbReference type="Proteomes" id="UP001296104">
    <property type="component" value="Unassembled WGS sequence"/>
</dbReference>
<feature type="compositionally biased region" description="Basic and acidic residues" evidence="1">
    <location>
        <begin position="143"/>
        <end position="158"/>
    </location>
</feature>
<evidence type="ECO:0000313" key="3">
    <source>
        <dbReference type="EMBL" id="CAK4034024.1"/>
    </source>
</evidence>
<gene>
    <name evidence="3" type="ORF">LECACI_7A009182</name>
</gene>
<accession>A0AAI8Z7R7</accession>
<dbReference type="InterPro" id="IPR010730">
    <property type="entry name" value="HET"/>
</dbReference>
<dbReference type="PRINTS" id="PR00625">
    <property type="entry name" value="JDOMAIN"/>
</dbReference>
<organism evidence="3 4">
    <name type="scientific">Lecanosticta acicola</name>
    <dbReference type="NCBI Taxonomy" id="111012"/>
    <lineage>
        <taxon>Eukaryota</taxon>
        <taxon>Fungi</taxon>
        <taxon>Dikarya</taxon>
        <taxon>Ascomycota</taxon>
        <taxon>Pezizomycotina</taxon>
        <taxon>Dothideomycetes</taxon>
        <taxon>Dothideomycetidae</taxon>
        <taxon>Mycosphaerellales</taxon>
        <taxon>Mycosphaerellaceae</taxon>
        <taxon>Lecanosticta</taxon>
    </lineage>
</organism>
<feature type="region of interest" description="Disordered" evidence="1">
    <location>
        <begin position="297"/>
        <end position="350"/>
    </location>
</feature>